<keyword evidence="3" id="KW-1185">Reference proteome</keyword>
<evidence type="ECO:0000313" key="3">
    <source>
        <dbReference type="Proteomes" id="UP000800200"/>
    </source>
</evidence>
<dbReference type="EMBL" id="ML994751">
    <property type="protein sequence ID" value="KAF2175022.1"/>
    <property type="molecule type" value="Genomic_DNA"/>
</dbReference>
<organism evidence="2 3">
    <name type="scientific">Zopfia rhizophila CBS 207.26</name>
    <dbReference type="NCBI Taxonomy" id="1314779"/>
    <lineage>
        <taxon>Eukaryota</taxon>
        <taxon>Fungi</taxon>
        <taxon>Dikarya</taxon>
        <taxon>Ascomycota</taxon>
        <taxon>Pezizomycotina</taxon>
        <taxon>Dothideomycetes</taxon>
        <taxon>Dothideomycetes incertae sedis</taxon>
        <taxon>Zopfiaceae</taxon>
        <taxon>Zopfia</taxon>
    </lineage>
</organism>
<evidence type="ECO:0000313" key="2">
    <source>
        <dbReference type="EMBL" id="KAF2175022.1"/>
    </source>
</evidence>
<feature type="region of interest" description="Disordered" evidence="1">
    <location>
        <begin position="120"/>
        <end position="142"/>
    </location>
</feature>
<evidence type="ECO:0000256" key="1">
    <source>
        <dbReference type="SAM" id="MobiDB-lite"/>
    </source>
</evidence>
<feature type="compositionally biased region" description="Low complexity" evidence="1">
    <location>
        <begin position="120"/>
        <end position="134"/>
    </location>
</feature>
<gene>
    <name evidence="2" type="ORF">K469DRAFT_684784</name>
</gene>
<sequence length="164" mass="17620">MQFQAAISIARSGELCRYSTPFLRLVAYLTGTAEGNLIKGGLEIIFNKVWRDRGTLCSVQSIPFAGFPLGRWKSREDSSTRKRGRNEGDIDAELEASVEAAVIAVGRDWLENVMIATDTTGTTPDAATDSTSGTQTPASSADSEIILRIDPRLLLDEPGKGGKG</sequence>
<accession>A0A6A6D9S1</accession>
<dbReference type="Proteomes" id="UP000800200">
    <property type="component" value="Unassembled WGS sequence"/>
</dbReference>
<name>A0A6A6D9S1_9PEZI</name>
<reference evidence="2" key="1">
    <citation type="journal article" date="2020" name="Stud. Mycol.">
        <title>101 Dothideomycetes genomes: a test case for predicting lifestyles and emergence of pathogens.</title>
        <authorList>
            <person name="Haridas S."/>
            <person name="Albert R."/>
            <person name="Binder M."/>
            <person name="Bloem J."/>
            <person name="Labutti K."/>
            <person name="Salamov A."/>
            <person name="Andreopoulos B."/>
            <person name="Baker S."/>
            <person name="Barry K."/>
            <person name="Bills G."/>
            <person name="Bluhm B."/>
            <person name="Cannon C."/>
            <person name="Castanera R."/>
            <person name="Culley D."/>
            <person name="Daum C."/>
            <person name="Ezra D."/>
            <person name="Gonzalez J."/>
            <person name="Henrissat B."/>
            <person name="Kuo A."/>
            <person name="Liang C."/>
            <person name="Lipzen A."/>
            <person name="Lutzoni F."/>
            <person name="Magnuson J."/>
            <person name="Mondo S."/>
            <person name="Nolan M."/>
            <person name="Ohm R."/>
            <person name="Pangilinan J."/>
            <person name="Park H.-J."/>
            <person name="Ramirez L."/>
            <person name="Alfaro M."/>
            <person name="Sun H."/>
            <person name="Tritt A."/>
            <person name="Yoshinaga Y."/>
            <person name="Zwiers L.-H."/>
            <person name="Turgeon B."/>
            <person name="Goodwin S."/>
            <person name="Spatafora J."/>
            <person name="Crous P."/>
            <person name="Grigoriev I."/>
        </authorList>
    </citation>
    <scope>NUCLEOTIDE SEQUENCE</scope>
    <source>
        <strain evidence="2">CBS 207.26</strain>
    </source>
</reference>
<dbReference type="AlphaFoldDB" id="A0A6A6D9S1"/>
<proteinExistence type="predicted"/>
<protein>
    <submittedName>
        <fullName evidence="2">Uncharacterized protein</fullName>
    </submittedName>
</protein>